<dbReference type="Proteomes" id="UP000022910">
    <property type="component" value="Unassembled WGS sequence"/>
</dbReference>
<dbReference type="FunFam" id="3.40.50.720:FF:000084">
    <property type="entry name" value="Short-chain dehydrogenase reductase"/>
    <property type="match status" value="1"/>
</dbReference>
<keyword evidence="2" id="KW-0521">NADP</keyword>
<dbReference type="OMA" id="NSLACGP"/>
<evidence type="ECO:0000313" key="5">
    <source>
        <dbReference type="EMBL" id="EXX63508.1"/>
    </source>
</evidence>
<keyword evidence="6" id="KW-1185">Reference proteome</keyword>
<comment type="similarity">
    <text evidence="1 4">Belongs to the short-chain dehydrogenases/reductases (SDR) family.</text>
</comment>
<dbReference type="STRING" id="1432141.A0A015M9I3"/>
<proteinExistence type="inferred from homology"/>
<dbReference type="GO" id="GO:0016491">
    <property type="term" value="F:oxidoreductase activity"/>
    <property type="evidence" value="ECO:0007669"/>
    <property type="project" value="UniProtKB-KW"/>
</dbReference>
<dbReference type="InterPro" id="IPR002347">
    <property type="entry name" value="SDR_fam"/>
</dbReference>
<dbReference type="Gene3D" id="3.40.50.720">
    <property type="entry name" value="NAD(P)-binding Rossmann-like Domain"/>
    <property type="match status" value="1"/>
</dbReference>
<evidence type="ECO:0000256" key="4">
    <source>
        <dbReference type="RuleBase" id="RU000363"/>
    </source>
</evidence>
<dbReference type="PANTHER" id="PTHR43618">
    <property type="entry name" value="7-ALPHA-HYDROXYSTEROID DEHYDROGENASE"/>
    <property type="match status" value="1"/>
</dbReference>
<evidence type="ECO:0000313" key="6">
    <source>
        <dbReference type="Proteomes" id="UP000022910"/>
    </source>
</evidence>
<protein>
    <submittedName>
        <fullName evidence="5">Sps19p</fullName>
    </submittedName>
</protein>
<evidence type="ECO:0000256" key="2">
    <source>
        <dbReference type="ARBA" id="ARBA00022857"/>
    </source>
</evidence>
<reference evidence="5 6" key="1">
    <citation type="submission" date="2014-02" db="EMBL/GenBank/DDBJ databases">
        <title>Single nucleus genome sequencing reveals high similarity among nuclei of an endomycorrhizal fungus.</title>
        <authorList>
            <person name="Lin K."/>
            <person name="Geurts R."/>
            <person name="Zhang Z."/>
            <person name="Limpens E."/>
            <person name="Saunders D.G."/>
            <person name="Mu D."/>
            <person name="Pang E."/>
            <person name="Cao H."/>
            <person name="Cha H."/>
            <person name="Lin T."/>
            <person name="Zhou Q."/>
            <person name="Shang Y."/>
            <person name="Li Y."/>
            <person name="Ivanov S."/>
            <person name="Sharma T."/>
            <person name="Velzen R.V."/>
            <person name="Ruijter N.D."/>
            <person name="Aanen D.K."/>
            <person name="Win J."/>
            <person name="Kamoun S."/>
            <person name="Bisseling T."/>
            <person name="Huang S."/>
        </authorList>
    </citation>
    <scope>NUCLEOTIDE SEQUENCE [LARGE SCALE GENOMIC DNA]</scope>
    <source>
        <strain evidence="6">DAOM197198w</strain>
    </source>
</reference>
<dbReference type="PRINTS" id="PR00081">
    <property type="entry name" value="GDHRDH"/>
</dbReference>
<dbReference type="EMBL" id="JEMT01023923">
    <property type="protein sequence ID" value="EXX63508.1"/>
    <property type="molecule type" value="Genomic_DNA"/>
</dbReference>
<keyword evidence="3" id="KW-0560">Oxidoreductase</keyword>
<organism evidence="5 6">
    <name type="scientific">Rhizophagus irregularis (strain DAOM 197198w)</name>
    <name type="common">Glomus intraradices</name>
    <dbReference type="NCBI Taxonomy" id="1432141"/>
    <lineage>
        <taxon>Eukaryota</taxon>
        <taxon>Fungi</taxon>
        <taxon>Fungi incertae sedis</taxon>
        <taxon>Mucoromycota</taxon>
        <taxon>Glomeromycotina</taxon>
        <taxon>Glomeromycetes</taxon>
        <taxon>Glomerales</taxon>
        <taxon>Glomeraceae</taxon>
        <taxon>Rhizophagus</taxon>
    </lineage>
</organism>
<sequence length="265" mass="28255">MDLNSLFGVKDKIVLITGGSRGIGLMIATGFVANGAKVYISSRNKDVCDKVAKNLSDKGPGKAFSIPADIQNLSEVKRLAGEIEKREGKLHVLINNAGANWGAPFDSYPDEAFEKVINLNVKRIFSLTQACLPLLEKAASSKDPARVINIGSIDGIYTPFLETYAYPTSKAALHHLTRVMAGHLSNRQITFNNIAPGPYESKMMAKTLNDYGEIIRSNVPLGRIGAPEDIAGTAIYLSSKAGAFTNGATISVDGGSLVKPSSSKL</sequence>
<evidence type="ECO:0000256" key="1">
    <source>
        <dbReference type="ARBA" id="ARBA00006484"/>
    </source>
</evidence>
<dbReference type="PRINTS" id="PR00080">
    <property type="entry name" value="SDRFAMILY"/>
</dbReference>
<name>A0A015M9I3_RHIIW</name>
<evidence type="ECO:0000256" key="3">
    <source>
        <dbReference type="ARBA" id="ARBA00023002"/>
    </source>
</evidence>
<dbReference type="InterPro" id="IPR052178">
    <property type="entry name" value="Sec_Metab_Biosynth_SDR"/>
</dbReference>
<gene>
    <name evidence="5" type="ORF">RirG_151770</name>
</gene>
<dbReference type="SMR" id="A0A015M9I3"/>
<dbReference type="InterPro" id="IPR036291">
    <property type="entry name" value="NAD(P)-bd_dom_sf"/>
</dbReference>
<dbReference type="PANTHER" id="PTHR43618:SF17">
    <property type="entry name" value="RHAMNOLIPIDS BIOSYNTHESIS 3-OXOACYL-[ACYL-CARRIER-PROTEIN] REDUCTASE"/>
    <property type="match status" value="1"/>
</dbReference>
<comment type="caution">
    <text evidence="5">The sequence shown here is derived from an EMBL/GenBank/DDBJ whole genome shotgun (WGS) entry which is preliminary data.</text>
</comment>
<dbReference type="HOGENOM" id="CLU_010194_1_1_1"/>
<dbReference type="Pfam" id="PF00106">
    <property type="entry name" value="adh_short"/>
    <property type="match status" value="1"/>
</dbReference>
<dbReference type="PROSITE" id="PS00061">
    <property type="entry name" value="ADH_SHORT"/>
    <property type="match status" value="1"/>
</dbReference>
<dbReference type="OrthoDB" id="294295at2759"/>
<dbReference type="AlphaFoldDB" id="A0A015M9I3"/>
<dbReference type="InterPro" id="IPR020904">
    <property type="entry name" value="Sc_DH/Rdtase_CS"/>
</dbReference>
<accession>A0A015M9I3</accession>
<dbReference type="SUPFAM" id="SSF51735">
    <property type="entry name" value="NAD(P)-binding Rossmann-fold domains"/>
    <property type="match status" value="1"/>
</dbReference>